<reference evidence="3" key="1">
    <citation type="submission" date="2017-02" db="UniProtKB">
        <authorList>
            <consortium name="WormBaseParasite"/>
        </authorList>
    </citation>
    <scope>IDENTIFICATION</scope>
</reference>
<evidence type="ECO:0000256" key="1">
    <source>
        <dbReference type="SAM" id="SignalP"/>
    </source>
</evidence>
<keyword evidence="1" id="KW-0732">Signal</keyword>
<evidence type="ECO:0000313" key="3">
    <source>
        <dbReference type="WBParaSite" id="EEL_0000312601-mRNA-1"/>
    </source>
</evidence>
<protein>
    <submittedName>
        <fullName evidence="3">UPF0506 domain-containing protein</fullName>
    </submittedName>
</protein>
<dbReference type="Proteomes" id="UP000050640">
    <property type="component" value="Unplaced"/>
</dbReference>
<name>A0A0R3RNR5_9BILA</name>
<dbReference type="AlphaFoldDB" id="A0A0R3RNR5"/>
<keyword evidence="2" id="KW-1185">Reference proteome</keyword>
<accession>A0A0R3RNR5</accession>
<sequence>MWHHRFALFLFIANILRSTFELGINQMDFCCSNTCCCSLCTAEQCQLPDQPGKQCRCYNTTNVMCLRFKNSLHKSELVELPHKIRIVSVLPEQPLMAQVVPMGITELDIDPLCCTVGNCPAWIKCKHLLNAKRDQSGTPSNNFRIIFRNYFLIFGHDSKFYLKVLPGHHDMGRWRLKNIKLRLIIRPKNLEAVLMLTK</sequence>
<evidence type="ECO:0000313" key="2">
    <source>
        <dbReference type="Proteomes" id="UP000050640"/>
    </source>
</evidence>
<feature type="signal peptide" evidence="1">
    <location>
        <begin position="1"/>
        <end position="18"/>
    </location>
</feature>
<feature type="chain" id="PRO_5006447675" evidence="1">
    <location>
        <begin position="19"/>
        <end position="198"/>
    </location>
</feature>
<proteinExistence type="predicted"/>
<organism evidence="2 3">
    <name type="scientific">Elaeophora elaphi</name>
    <dbReference type="NCBI Taxonomy" id="1147741"/>
    <lineage>
        <taxon>Eukaryota</taxon>
        <taxon>Metazoa</taxon>
        <taxon>Ecdysozoa</taxon>
        <taxon>Nematoda</taxon>
        <taxon>Chromadorea</taxon>
        <taxon>Rhabditida</taxon>
        <taxon>Spirurina</taxon>
        <taxon>Spiruromorpha</taxon>
        <taxon>Filarioidea</taxon>
        <taxon>Onchocercidae</taxon>
        <taxon>Elaeophora</taxon>
    </lineage>
</organism>
<dbReference type="WBParaSite" id="EEL_0000312601-mRNA-1">
    <property type="protein sequence ID" value="EEL_0000312601-mRNA-1"/>
    <property type="gene ID" value="EEL_0000312601"/>
</dbReference>